<dbReference type="Proteomes" id="UP000659388">
    <property type="component" value="Unassembled WGS sequence"/>
</dbReference>
<feature type="chain" id="PRO_5037067186" description="DUF4168 domain-containing protein" evidence="1">
    <location>
        <begin position="23"/>
        <end position="151"/>
    </location>
</feature>
<evidence type="ECO:0000313" key="2">
    <source>
        <dbReference type="EMBL" id="MBL3657299.1"/>
    </source>
</evidence>
<gene>
    <name evidence="2" type="ORF">JL102_14225</name>
</gene>
<keyword evidence="1" id="KW-0732">Signal</keyword>
<name>A0A937F9X0_9BACT</name>
<accession>A0A937F9X0</accession>
<protein>
    <recommendedName>
        <fullName evidence="4">DUF4168 domain-containing protein</fullName>
    </recommendedName>
</protein>
<dbReference type="AlphaFoldDB" id="A0A937F9X0"/>
<organism evidence="2 3">
    <name type="scientific">Fulvivirga sediminis</name>
    <dbReference type="NCBI Taxonomy" id="2803949"/>
    <lineage>
        <taxon>Bacteria</taxon>
        <taxon>Pseudomonadati</taxon>
        <taxon>Bacteroidota</taxon>
        <taxon>Cytophagia</taxon>
        <taxon>Cytophagales</taxon>
        <taxon>Fulvivirgaceae</taxon>
        <taxon>Fulvivirga</taxon>
    </lineage>
</organism>
<evidence type="ECO:0000313" key="3">
    <source>
        <dbReference type="Proteomes" id="UP000659388"/>
    </source>
</evidence>
<proteinExistence type="predicted"/>
<evidence type="ECO:0008006" key="4">
    <source>
        <dbReference type="Google" id="ProtNLM"/>
    </source>
</evidence>
<reference evidence="2" key="1">
    <citation type="submission" date="2021-01" db="EMBL/GenBank/DDBJ databases">
        <title>Fulvivirga kasyanovii gen. nov., sp nov., a novel member of the phylum Bacteroidetes isolated from seawater in a mussel farm.</title>
        <authorList>
            <person name="Zhao L.-H."/>
            <person name="Wang Z.-J."/>
        </authorList>
    </citation>
    <scope>NUCLEOTIDE SEQUENCE</scope>
    <source>
        <strain evidence="2">2943</strain>
    </source>
</reference>
<comment type="caution">
    <text evidence="2">The sequence shown here is derived from an EMBL/GenBank/DDBJ whole genome shotgun (WGS) entry which is preliminary data.</text>
</comment>
<evidence type="ECO:0000256" key="1">
    <source>
        <dbReference type="SAM" id="SignalP"/>
    </source>
</evidence>
<dbReference type="RefSeq" id="WP_202245079.1">
    <property type="nucleotide sequence ID" value="NZ_JAESIY010000007.1"/>
</dbReference>
<dbReference type="EMBL" id="JAESIY010000007">
    <property type="protein sequence ID" value="MBL3657299.1"/>
    <property type="molecule type" value="Genomic_DNA"/>
</dbReference>
<keyword evidence="3" id="KW-1185">Reference proteome</keyword>
<feature type="signal peptide" evidence="1">
    <location>
        <begin position="1"/>
        <end position="22"/>
    </location>
</feature>
<sequence length="151" mass="16725">MSKINLILATLFTVMIFGTAQAQDDEYVTDENLRRYAIMEEVIDDMKSEISVVLNDMIKNQDGFDGKRYSELKSGSGEPASDFENKIMDQINNMVDERKEAIGDVVKILATKMLPDGGKAYNAIKSKLASDEEVKTKYAAIKAEVSGEAAE</sequence>